<dbReference type="GeneID" id="101849999"/>
<evidence type="ECO:0000256" key="3">
    <source>
        <dbReference type="ARBA" id="ARBA00022737"/>
    </source>
</evidence>
<sequence>MNPAFVLLILLPAAALGMNCTGQPDGNYEIGCRSYSICTGGKTTIITCDMEMAYNQDTGKCDDVTNIPPPCGIKKDCSNAKDGRYADVDNNCKSYYTCVGGEFAGHNFCPSSLVFNEKLQSCDWPKQTPPPCGTSTGTSP</sequence>
<evidence type="ECO:0000256" key="5">
    <source>
        <dbReference type="ARBA" id="ARBA00023180"/>
    </source>
</evidence>
<evidence type="ECO:0000256" key="6">
    <source>
        <dbReference type="SAM" id="SignalP"/>
    </source>
</evidence>
<protein>
    <submittedName>
        <fullName evidence="9">Chitin-binding domain protein cbd-1</fullName>
    </submittedName>
</protein>
<dbReference type="Gene3D" id="2.170.140.10">
    <property type="entry name" value="Chitin binding domain"/>
    <property type="match status" value="1"/>
</dbReference>
<evidence type="ECO:0000256" key="1">
    <source>
        <dbReference type="ARBA" id="ARBA00022669"/>
    </source>
</evidence>
<keyword evidence="2 6" id="KW-0732">Signal</keyword>
<dbReference type="PANTHER" id="PTHR23301">
    <property type="entry name" value="CHITIN BINDING PERITROPHIN-A"/>
    <property type="match status" value="1"/>
</dbReference>
<feature type="domain" description="Chitin-binding type-2" evidence="7">
    <location>
        <begin position="17"/>
        <end position="73"/>
    </location>
</feature>
<feature type="chain" id="PRO_5046103003" evidence="6">
    <location>
        <begin position="18"/>
        <end position="140"/>
    </location>
</feature>
<dbReference type="PANTHER" id="PTHR23301:SF0">
    <property type="entry name" value="CHITIN-BINDING TYPE-2 DOMAIN-CONTAINING PROTEIN-RELATED"/>
    <property type="match status" value="1"/>
</dbReference>
<keyword evidence="5" id="KW-0325">Glycoprotein</keyword>
<evidence type="ECO:0000256" key="4">
    <source>
        <dbReference type="ARBA" id="ARBA00023157"/>
    </source>
</evidence>
<dbReference type="InterPro" id="IPR002557">
    <property type="entry name" value="Chitin-bd_dom"/>
</dbReference>
<dbReference type="RefSeq" id="XP_005096139.1">
    <property type="nucleotide sequence ID" value="XM_005096082.3"/>
</dbReference>
<reference evidence="9" key="1">
    <citation type="submission" date="2025-08" db="UniProtKB">
        <authorList>
            <consortium name="RefSeq"/>
        </authorList>
    </citation>
    <scope>IDENTIFICATION</scope>
</reference>
<dbReference type="Proteomes" id="UP000694888">
    <property type="component" value="Unplaced"/>
</dbReference>
<dbReference type="SUPFAM" id="SSF57625">
    <property type="entry name" value="Invertebrate chitin-binding proteins"/>
    <property type="match status" value="2"/>
</dbReference>
<keyword evidence="4" id="KW-1015">Disulfide bond</keyword>
<proteinExistence type="predicted"/>
<evidence type="ECO:0000259" key="7">
    <source>
        <dbReference type="PROSITE" id="PS50940"/>
    </source>
</evidence>
<dbReference type="PROSITE" id="PS50940">
    <property type="entry name" value="CHIT_BIND_II"/>
    <property type="match status" value="2"/>
</dbReference>
<dbReference type="InterPro" id="IPR036508">
    <property type="entry name" value="Chitin-bd_dom_sf"/>
</dbReference>
<dbReference type="Pfam" id="PF01607">
    <property type="entry name" value="CBM_14"/>
    <property type="match status" value="2"/>
</dbReference>
<feature type="domain" description="Chitin-binding type-2" evidence="7">
    <location>
        <begin position="74"/>
        <end position="134"/>
    </location>
</feature>
<dbReference type="SMART" id="SM00494">
    <property type="entry name" value="ChtBD2"/>
    <property type="match status" value="2"/>
</dbReference>
<feature type="signal peptide" evidence="6">
    <location>
        <begin position="1"/>
        <end position="17"/>
    </location>
</feature>
<keyword evidence="8" id="KW-1185">Reference proteome</keyword>
<gene>
    <name evidence="9" type="primary">LOC101849999</name>
</gene>
<evidence type="ECO:0000256" key="2">
    <source>
        <dbReference type="ARBA" id="ARBA00022729"/>
    </source>
</evidence>
<organism evidence="8 9">
    <name type="scientific">Aplysia californica</name>
    <name type="common">California sea hare</name>
    <dbReference type="NCBI Taxonomy" id="6500"/>
    <lineage>
        <taxon>Eukaryota</taxon>
        <taxon>Metazoa</taxon>
        <taxon>Spiralia</taxon>
        <taxon>Lophotrochozoa</taxon>
        <taxon>Mollusca</taxon>
        <taxon>Gastropoda</taxon>
        <taxon>Heterobranchia</taxon>
        <taxon>Euthyneura</taxon>
        <taxon>Tectipleura</taxon>
        <taxon>Aplysiida</taxon>
        <taxon>Aplysioidea</taxon>
        <taxon>Aplysiidae</taxon>
        <taxon>Aplysia</taxon>
    </lineage>
</organism>
<name>A0ABM0JKX5_APLCA</name>
<accession>A0ABM0JKX5</accession>
<keyword evidence="3" id="KW-0677">Repeat</keyword>
<evidence type="ECO:0000313" key="9">
    <source>
        <dbReference type="RefSeq" id="XP_005096139.1"/>
    </source>
</evidence>
<keyword evidence="1" id="KW-0147">Chitin-binding</keyword>
<evidence type="ECO:0000313" key="8">
    <source>
        <dbReference type="Proteomes" id="UP000694888"/>
    </source>
</evidence>
<dbReference type="InterPro" id="IPR051940">
    <property type="entry name" value="Chitin_bind-dev_reg"/>
</dbReference>